<evidence type="ECO:0000313" key="4">
    <source>
        <dbReference type="Proteomes" id="UP001501508"/>
    </source>
</evidence>
<feature type="coiled-coil region" evidence="1">
    <location>
        <begin position="517"/>
        <end position="544"/>
    </location>
</feature>
<feature type="region of interest" description="Disordered" evidence="2">
    <location>
        <begin position="1"/>
        <end position="87"/>
    </location>
</feature>
<evidence type="ECO:0000313" key="3">
    <source>
        <dbReference type="EMBL" id="GAA4434406.1"/>
    </source>
</evidence>
<dbReference type="EMBL" id="BAABEY010000011">
    <property type="protein sequence ID" value="GAA4434406.1"/>
    <property type="molecule type" value="Genomic_DNA"/>
</dbReference>
<evidence type="ECO:0000256" key="1">
    <source>
        <dbReference type="SAM" id="Coils"/>
    </source>
</evidence>
<evidence type="ECO:0000256" key="2">
    <source>
        <dbReference type="SAM" id="MobiDB-lite"/>
    </source>
</evidence>
<feature type="coiled-coil region" evidence="1">
    <location>
        <begin position="179"/>
        <end position="224"/>
    </location>
</feature>
<accession>A0ABP8LTT5</accession>
<proteinExistence type="predicted"/>
<name>A0ABP8LTT5_9BACT</name>
<sequence>MVQDDITENGGNVVNEPDKEKTVAASQEKNSEEEAVQETGSTVEASGQEETPVADTADAPENAGETLNDSDEDAAAADSDDASDEDDLAHEAIDLSEFDKPGLIGLLTRELAHLQKGENLTLSVFRRLDALLKDFRPILEQFQRTEQAAALERFIAENGSEDGFEYRQDPETAQLDELKKKLKLERSKFFKQLDKAKEDNFSLKTTLLQRLRELVEEEENKESDDSNMKAGWQDFKKIQEEWRLAGNINSPHNGTLWATYNALVDRYFNIRNMFFELKELDRKRNADVKAELCEKVELISSQIENEGFSKALLDEALHLFEEYKHVGPAPKEEQEKLWQRFKTALDRVYDAKRVQSGELRKQAAEIYEIKSKIYEEIVPYTVFSSGSINEWNAKTKELLVFQSKWEEIKGGMPREEGKVLSKKFWSGLKTFFNNKGEFFRQLEAKREVNLRAKTELCEQAEEILSLGEDNPQNTQRVIELQKRWKTVGQVPEKYKDSIFVRFKTACDAYFDKKRGKNQAVEKEFEENLQKKEDLCNRIEALAEEPEANIEQLNAFKAEWKGVGFVPRAEMQNIQKRYIAAINKYVSAIGKLSVKEREIVLLQNEVDVVKGSDSDRNLYRKENDLRKKVTQLEEDILLWQNNIQFFAKSKNSDKLKADFEKKIEKAEEQLAELKHQLKVLQEAF</sequence>
<protein>
    <submittedName>
        <fullName evidence="3">DUF349 domain-containing protein</fullName>
    </submittedName>
</protein>
<dbReference type="Pfam" id="PF03993">
    <property type="entry name" value="DUF349"/>
    <property type="match status" value="5"/>
</dbReference>
<keyword evidence="4" id="KW-1185">Reference proteome</keyword>
<dbReference type="RefSeq" id="WP_345026903.1">
    <property type="nucleotide sequence ID" value="NZ_BAABEY010000011.1"/>
</dbReference>
<feature type="coiled-coil region" evidence="1">
    <location>
        <begin position="621"/>
        <end position="682"/>
    </location>
</feature>
<keyword evidence="1" id="KW-0175">Coiled coil</keyword>
<reference evidence="4" key="1">
    <citation type="journal article" date="2019" name="Int. J. Syst. Evol. Microbiol.">
        <title>The Global Catalogue of Microorganisms (GCM) 10K type strain sequencing project: providing services to taxonomists for standard genome sequencing and annotation.</title>
        <authorList>
            <consortium name="The Broad Institute Genomics Platform"/>
            <consortium name="The Broad Institute Genome Sequencing Center for Infectious Disease"/>
            <person name="Wu L."/>
            <person name="Ma J."/>
        </authorList>
    </citation>
    <scope>NUCLEOTIDE SEQUENCE [LARGE SCALE GENOMIC DNA]</scope>
    <source>
        <strain evidence="4">JCM 31920</strain>
    </source>
</reference>
<feature type="compositionally biased region" description="Acidic residues" evidence="2">
    <location>
        <begin position="68"/>
        <end position="87"/>
    </location>
</feature>
<dbReference type="InterPro" id="IPR007139">
    <property type="entry name" value="DUF349"/>
</dbReference>
<feature type="compositionally biased region" description="Polar residues" evidence="2">
    <location>
        <begin position="38"/>
        <end position="49"/>
    </location>
</feature>
<comment type="caution">
    <text evidence="3">The sequence shown here is derived from an EMBL/GenBank/DDBJ whole genome shotgun (WGS) entry which is preliminary data.</text>
</comment>
<dbReference type="Proteomes" id="UP001501508">
    <property type="component" value="Unassembled WGS sequence"/>
</dbReference>
<organism evidence="3 4">
    <name type="scientific">Ravibacter arvi</name>
    <dbReference type="NCBI Taxonomy" id="2051041"/>
    <lineage>
        <taxon>Bacteria</taxon>
        <taxon>Pseudomonadati</taxon>
        <taxon>Bacteroidota</taxon>
        <taxon>Cytophagia</taxon>
        <taxon>Cytophagales</taxon>
        <taxon>Spirosomataceae</taxon>
        <taxon>Ravibacter</taxon>
    </lineage>
</organism>
<gene>
    <name evidence="3" type="ORF">GCM10023091_09280</name>
</gene>